<dbReference type="GO" id="GO:0008324">
    <property type="term" value="F:monoatomic cation transmembrane transporter activity"/>
    <property type="evidence" value="ECO:0007669"/>
    <property type="project" value="InterPro"/>
</dbReference>
<dbReference type="InterPro" id="IPR027469">
    <property type="entry name" value="Cation_efflux_TMD_sf"/>
</dbReference>
<organism evidence="12 13">
    <name type="scientific">Rhizophagus clarus</name>
    <dbReference type="NCBI Taxonomy" id="94130"/>
    <lineage>
        <taxon>Eukaryota</taxon>
        <taxon>Fungi</taxon>
        <taxon>Fungi incertae sedis</taxon>
        <taxon>Mucoromycota</taxon>
        <taxon>Glomeromycotina</taxon>
        <taxon>Glomeromycetes</taxon>
        <taxon>Glomerales</taxon>
        <taxon>Glomeraceae</taxon>
        <taxon>Rhizophagus</taxon>
    </lineage>
</organism>
<accession>A0A8H3QHQ4</accession>
<evidence type="ECO:0000256" key="3">
    <source>
        <dbReference type="ARBA" id="ARBA00008731"/>
    </source>
</evidence>
<evidence type="ECO:0000256" key="6">
    <source>
        <dbReference type="ARBA" id="ARBA00022833"/>
    </source>
</evidence>
<gene>
    <name evidence="12" type="ORF">RCL2_000454700</name>
</gene>
<feature type="transmembrane region" description="Helical" evidence="11">
    <location>
        <begin position="47"/>
        <end position="71"/>
    </location>
</feature>
<dbReference type="PANTHER" id="PTHR31937">
    <property type="entry name" value="TRANSMEMBRANE PROTEIN 163"/>
    <property type="match status" value="1"/>
</dbReference>
<evidence type="ECO:0000256" key="2">
    <source>
        <dbReference type="ARBA" id="ARBA00004644"/>
    </source>
</evidence>
<protein>
    <submittedName>
        <fullName evidence="12">Membrane protein</fullName>
    </submittedName>
</protein>
<evidence type="ECO:0000256" key="11">
    <source>
        <dbReference type="SAM" id="Phobius"/>
    </source>
</evidence>
<dbReference type="EMBL" id="BLAL01000028">
    <property type="protein sequence ID" value="GES77164.1"/>
    <property type="molecule type" value="Genomic_DNA"/>
</dbReference>
<keyword evidence="8" id="KW-0770">Synapse</keyword>
<keyword evidence="6" id="KW-0862">Zinc</keyword>
<proteinExistence type="inferred from homology"/>
<sequence>MKFFSKKSSIPRSRLLKYATYVCIFTIIWNITEGVVSIFFGDKDDSVSLMFFGVDSFIEVTSASLVLWRFLTESKPDEEKATQILEENLSKERKCTMGIGLLFILLSLATISDATVALIQKRKPETAIAGLIISIVSLSFMGFLWLSKKYLAKMLNSSTMASEAQCSLACIKITFVLFLGSLLYMVWKGGWWVDSTAAIILGILFAKEGVDMILWAKSKNFNGGCCKHCEDDVKTAKKNFSLSFRKFTNSSTEKSIQENIEKEKKLDCCSNNEICKSFNEFNEEKSEKCCEGNEETKQNTCCDKELKDSIGEVNDKGSNYELEISKPEDIESQDKIESLTNGVIFIIIYLRSGPSYYHLTASYTKCTSNNCNNTSSDDLSILNRQTIDLNHITSFVAIAKFRKREDISYMIYEHMMSSLTSFSSIVKLKKKLLVGAIICQRTANYSIYLSGLKE</sequence>
<dbReference type="PANTHER" id="PTHR31937:SF2">
    <property type="entry name" value="TRANSMEMBRANE PROTEIN 163"/>
    <property type="match status" value="1"/>
</dbReference>
<keyword evidence="7 11" id="KW-1133">Transmembrane helix</keyword>
<comment type="similarity">
    <text evidence="3">Belongs to the TMEM163 family.</text>
</comment>
<keyword evidence="4 11" id="KW-0812">Transmembrane</keyword>
<dbReference type="GO" id="GO:0031901">
    <property type="term" value="C:early endosome membrane"/>
    <property type="evidence" value="ECO:0007669"/>
    <property type="project" value="UniProtKB-SubCell"/>
</dbReference>
<dbReference type="Gene3D" id="1.20.1510.10">
    <property type="entry name" value="Cation efflux protein transmembrane domain"/>
    <property type="match status" value="1"/>
</dbReference>
<evidence type="ECO:0000256" key="8">
    <source>
        <dbReference type="ARBA" id="ARBA00023018"/>
    </source>
</evidence>
<keyword evidence="10" id="KW-0968">Cytoplasmic vesicle</keyword>
<dbReference type="GO" id="GO:0098771">
    <property type="term" value="P:inorganic ion homeostasis"/>
    <property type="evidence" value="ECO:0007669"/>
    <property type="project" value="UniProtKB-ARBA"/>
</dbReference>
<evidence type="ECO:0000256" key="7">
    <source>
        <dbReference type="ARBA" id="ARBA00022989"/>
    </source>
</evidence>
<dbReference type="SUPFAM" id="SSF161111">
    <property type="entry name" value="Cation efflux protein transmembrane domain-like"/>
    <property type="match status" value="1"/>
</dbReference>
<comment type="caution">
    <text evidence="12">The sequence shown here is derived from an EMBL/GenBank/DDBJ whole genome shotgun (WGS) entry which is preliminary data.</text>
</comment>
<comment type="subcellular location">
    <subcellularLocation>
        <location evidence="2">Cytoplasmic vesicle</location>
        <location evidence="2">Secretory vesicle</location>
        <location evidence="2">Synaptic vesicle membrane</location>
        <topology evidence="2">Multi-pass membrane protein</topology>
    </subcellularLocation>
    <subcellularLocation>
        <location evidence="1">Early endosome membrane</location>
    </subcellularLocation>
</comment>
<dbReference type="GO" id="GO:0030003">
    <property type="term" value="P:intracellular monoatomic cation homeostasis"/>
    <property type="evidence" value="ECO:0007669"/>
    <property type="project" value="UniProtKB-ARBA"/>
</dbReference>
<evidence type="ECO:0000313" key="13">
    <source>
        <dbReference type="Proteomes" id="UP000615446"/>
    </source>
</evidence>
<reference evidence="12" key="1">
    <citation type="submission" date="2019-10" db="EMBL/GenBank/DDBJ databases">
        <title>Conservation and host-specific expression of non-tandemly repeated heterogenous ribosome RNA gene in arbuscular mycorrhizal fungi.</title>
        <authorList>
            <person name="Maeda T."/>
            <person name="Kobayashi Y."/>
            <person name="Nakagawa T."/>
            <person name="Ezawa T."/>
            <person name="Yamaguchi K."/>
            <person name="Bino T."/>
            <person name="Nishimoto Y."/>
            <person name="Shigenobu S."/>
            <person name="Kawaguchi M."/>
        </authorList>
    </citation>
    <scope>NUCLEOTIDE SEQUENCE</scope>
    <source>
        <strain evidence="12">HR1</strain>
    </source>
</reference>
<evidence type="ECO:0000256" key="10">
    <source>
        <dbReference type="ARBA" id="ARBA00023329"/>
    </source>
</evidence>
<feature type="transmembrane region" description="Helical" evidence="11">
    <location>
        <begin position="99"/>
        <end position="120"/>
    </location>
</feature>
<name>A0A8H3QHQ4_9GLOM</name>
<feature type="transmembrane region" description="Helical" evidence="11">
    <location>
        <begin position="166"/>
        <end position="185"/>
    </location>
</feature>
<evidence type="ECO:0000256" key="1">
    <source>
        <dbReference type="ARBA" id="ARBA00004146"/>
    </source>
</evidence>
<dbReference type="AlphaFoldDB" id="A0A8H3QHQ4"/>
<feature type="transmembrane region" description="Helical" evidence="11">
    <location>
        <begin position="126"/>
        <end position="146"/>
    </location>
</feature>
<feature type="transmembrane region" description="Helical" evidence="11">
    <location>
        <begin position="21"/>
        <end position="41"/>
    </location>
</feature>
<evidence type="ECO:0000256" key="4">
    <source>
        <dbReference type="ARBA" id="ARBA00022692"/>
    </source>
</evidence>
<keyword evidence="9 11" id="KW-0472">Membrane</keyword>
<dbReference type="OrthoDB" id="5980560at2759"/>
<keyword evidence="5" id="KW-0967">Endosome</keyword>
<dbReference type="InterPro" id="IPR026765">
    <property type="entry name" value="Tmem163"/>
</dbReference>
<dbReference type="Proteomes" id="UP000615446">
    <property type="component" value="Unassembled WGS sequence"/>
</dbReference>
<evidence type="ECO:0000313" key="12">
    <source>
        <dbReference type="EMBL" id="GES77164.1"/>
    </source>
</evidence>
<evidence type="ECO:0000256" key="5">
    <source>
        <dbReference type="ARBA" id="ARBA00022753"/>
    </source>
</evidence>
<evidence type="ECO:0000256" key="9">
    <source>
        <dbReference type="ARBA" id="ARBA00023136"/>
    </source>
</evidence>